<name>A0ABD7S5V4_XANVA</name>
<comment type="caution">
    <text evidence="1">The sequence shown here is derived from an EMBL/GenBank/DDBJ whole genome shotgun (WGS) entry which is preliminary data.</text>
</comment>
<evidence type="ECO:0000313" key="1">
    <source>
        <dbReference type="EMBL" id="TWQ50224.1"/>
    </source>
</evidence>
<gene>
    <name evidence="1" type="ORF">FQK01_19255</name>
</gene>
<evidence type="ECO:0000313" key="2">
    <source>
        <dbReference type="Proteomes" id="UP000320455"/>
    </source>
</evidence>
<protein>
    <submittedName>
        <fullName evidence="1">Uncharacterized protein</fullName>
    </submittedName>
</protein>
<dbReference type="Proteomes" id="UP000320455">
    <property type="component" value="Unassembled WGS sequence"/>
</dbReference>
<proteinExistence type="predicted"/>
<organism evidence="1 2">
    <name type="scientific">Xanthomonas vasicola</name>
    <dbReference type="NCBI Taxonomy" id="56459"/>
    <lineage>
        <taxon>Bacteria</taxon>
        <taxon>Pseudomonadati</taxon>
        <taxon>Pseudomonadota</taxon>
        <taxon>Gammaproteobacteria</taxon>
        <taxon>Lysobacterales</taxon>
        <taxon>Lysobacteraceae</taxon>
        <taxon>Xanthomonas</taxon>
    </lineage>
</organism>
<dbReference type="EMBL" id="VOCK01000043">
    <property type="protein sequence ID" value="TWQ50224.1"/>
    <property type="molecule type" value="Genomic_DNA"/>
</dbReference>
<accession>A0ABD7S5V4</accession>
<reference evidence="2" key="1">
    <citation type="journal article" date="2020" name="Phytopathology">
        <title>Genomic acquisitions in emerging populations of Xanthomonas vasicola pv. vasculorum infecting corn in the U.S. and Argentina.</title>
        <authorList>
            <person name="Perez-Quintero A.L."/>
        </authorList>
    </citation>
    <scope>NUCLEOTIDE SEQUENCE [LARGE SCALE GENOMIC DNA]</scope>
    <source>
        <strain evidence="2">Xvh-L</strain>
    </source>
</reference>
<dbReference type="AlphaFoldDB" id="A0ABD7S5V4"/>
<keyword evidence="2" id="KW-1185">Reference proteome</keyword>
<sequence length="72" mass="8191">MRQLHRPSLCDCRRMQAACSFSIDAEHVDALPTNGFSVTMLVMRQQVLPLPNSRLGREFLQHPRQALRASSL</sequence>